<dbReference type="OrthoDB" id="9780636at2"/>
<dbReference type="AlphaFoldDB" id="R4PV61"/>
<dbReference type="RefSeq" id="WP_015641540.1">
    <property type="nucleotide sequence ID" value="NC_021219.1"/>
</dbReference>
<sequence length="208" mass="23473">MSDTRQVRKTVKQLQMIKTWQLAIALFLFVFLVASFLRLNNVGMIQRREAVFAADRTGDPNEIRARIYDLQRYAASHMNADTGDFYLQEQYSRDSKAAIDAASRASSASATINAEAEAVCHPQFHGYSSAYMQCFMNELAKHPASSGLPEVSLPNPTLYKYNFSSPLWSPDFGGWSLVLAVTLLIVIVLRLAGIIFLRLLLKRRYREA</sequence>
<gene>
    <name evidence="2" type="ORF">L336_0382</name>
</gene>
<keyword evidence="1" id="KW-1133">Transmembrane helix</keyword>
<protein>
    <submittedName>
        <fullName evidence="2">Uncharacterized protein</fullName>
    </submittedName>
</protein>
<feature type="transmembrane region" description="Helical" evidence="1">
    <location>
        <begin position="20"/>
        <end position="39"/>
    </location>
</feature>
<feature type="transmembrane region" description="Helical" evidence="1">
    <location>
        <begin position="175"/>
        <end position="201"/>
    </location>
</feature>
<organism evidence="2 3">
    <name type="scientific">Candidatus Saccharimonas aalborgensis</name>
    <dbReference type="NCBI Taxonomy" id="1332188"/>
    <lineage>
        <taxon>Bacteria</taxon>
        <taxon>Candidatus Saccharimonadota</taxon>
        <taxon>Candidatus Saccharimonadia</taxon>
        <taxon>Candidatus Saccharimonadales</taxon>
        <taxon>Candidatus Saccharimonadaceae</taxon>
        <taxon>Candidatus Saccharimonas</taxon>
    </lineage>
</organism>
<keyword evidence="1" id="KW-0472">Membrane</keyword>
<keyword evidence="1" id="KW-0812">Transmembrane</keyword>
<evidence type="ECO:0000256" key="1">
    <source>
        <dbReference type="SAM" id="Phobius"/>
    </source>
</evidence>
<dbReference type="Proteomes" id="UP000013893">
    <property type="component" value="Chromosome"/>
</dbReference>
<keyword evidence="3" id="KW-1185">Reference proteome</keyword>
<dbReference type="KEGG" id="saal:L336_0382"/>
<dbReference type="STRING" id="1332188.L336_0382"/>
<reference evidence="2 3" key="1">
    <citation type="journal article" date="2013" name="Nat. Biotechnol.">
        <title>Genome sequences of rare, uncultured bacteria obtained by differential coverage binning of multiple metagenomes.</title>
        <authorList>
            <person name="Albertsen M."/>
            <person name="Hugenholtz P."/>
            <person name="Skarshewski A."/>
            <person name="Nielsen K.L."/>
            <person name="Tyson G.W."/>
            <person name="Nielsen P.H."/>
        </authorList>
    </citation>
    <scope>NUCLEOTIDE SEQUENCE [LARGE SCALE GENOMIC DNA]</scope>
    <source>
        <strain evidence="2">TM71</strain>
    </source>
</reference>
<accession>R4PV61</accession>
<dbReference type="EMBL" id="CP005957">
    <property type="protein sequence ID" value="AGL62090.1"/>
    <property type="molecule type" value="Genomic_DNA"/>
</dbReference>
<name>R4PV61_9BACT</name>
<evidence type="ECO:0000313" key="3">
    <source>
        <dbReference type="Proteomes" id="UP000013893"/>
    </source>
</evidence>
<dbReference type="HOGENOM" id="CLU_1324439_0_0_0"/>
<evidence type="ECO:0000313" key="2">
    <source>
        <dbReference type="EMBL" id="AGL62090.1"/>
    </source>
</evidence>
<proteinExistence type="predicted"/>